<name>A0A5S4VSA9_9FIRM</name>
<dbReference type="EMBL" id="VSTF01000005">
    <property type="protein sequence ID" value="TYL60483.1"/>
    <property type="molecule type" value="Genomic_DNA"/>
</dbReference>
<gene>
    <name evidence="1" type="ORF">FYL31_07000</name>
</gene>
<dbReference type="SUPFAM" id="SSF52980">
    <property type="entry name" value="Restriction endonuclease-like"/>
    <property type="match status" value="1"/>
</dbReference>
<proteinExistence type="predicted"/>
<comment type="caution">
    <text evidence="1">The sequence shown here is derived from an EMBL/GenBank/DDBJ whole genome shotgun (WGS) entry which is preliminary data.</text>
</comment>
<protein>
    <submittedName>
        <fullName evidence="1">Uncharacterized protein</fullName>
    </submittedName>
</protein>
<evidence type="ECO:0000313" key="2">
    <source>
        <dbReference type="Proteomes" id="UP000324327"/>
    </source>
</evidence>
<reference evidence="1 2" key="2">
    <citation type="submission" date="2019-09" db="EMBL/GenBank/DDBJ databases">
        <title>Strain-level analysis of Eubacterium rectale using genomes from metagenomes.</title>
        <authorList>
            <person name="Karcher N."/>
            <person name="Segata N."/>
        </authorList>
    </citation>
    <scope>NUCLEOTIDE SEQUENCE [LARGE SCALE GENOMIC DNA]</scope>
    <source>
        <strain evidence="1 2">T3WBe13</strain>
    </source>
</reference>
<reference evidence="1 2" key="1">
    <citation type="submission" date="2019-08" db="EMBL/GenBank/DDBJ databases">
        <authorList>
            <person name="Duncan S."/>
            <person name="Walker A."/>
        </authorList>
    </citation>
    <scope>NUCLEOTIDE SEQUENCE [LARGE SCALE GENOMIC DNA]</scope>
    <source>
        <strain evidence="1 2">T3WBe13</strain>
    </source>
</reference>
<dbReference type="Proteomes" id="UP000324327">
    <property type="component" value="Unassembled WGS sequence"/>
</dbReference>
<dbReference type="AlphaFoldDB" id="A0A5S4VSA9"/>
<organism evidence="1 2">
    <name type="scientific">Agathobacter rectalis</name>
    <dbReference type="NCBI Taxonomy" id="39491"/>
    <lineage>
        <taxon>Bacteria</taxon>
        <taxon>Bacillati</taxon>
        <taxon>Bacillota</taxon>
        <taxon>Clostridia</taxon>
        <taxon>Lachnospirales</taxon>
        <taxon>Lachnospiraceae</taxon>
        <taxon>Agathobacter</taxon>
    </lineage>
</organism>
<dbReference type="RefSeq" id="WP_148872253.1">
    <property type="nucleotide sequence ID" value="NZ_VSTF01000005.1"/>
</dbReference>
<sequence>MVKKNYKGRCIKLSLTKSKDVLKLYSKIQERCAVLLQEDEEVTEIRCNVPLDGLSVGDYTSDFVCVKKNKDILVRECVRRCHLTKPMTVKLLDASRNYWLRHGVMDWGIVIDEERTV</sequence>
<accession>A0A5S4VSA9</accession>
<evidence type="ECO:0000313" key="1">
    <source>
        <dbReference type="EMBL" id="TYL60483.1"/>
    </source>
</evidence>
<dbReference type="InterPro" id="IPR011335">
    <property type="entry name" value="Restrct_endonuc-II-like"/>
</dbReference>